<evidence type="ECO:0000256" key="1">
    <source>
        <dbReference type="ARBA" id="ARBA00006890"/>
    </source>
</evidence>
<dbReference type="GO" id="GO:0006011">
    <property type="term" value="P:UDP-alpha-D-glucose metabolic process"/>
    <property type="evidence" value="ECO:0007669"/>
    <property type="project" value="InterPro"/>
</dbReference>
<evidence type="ECO:0000256" key="4">
    <source>
        <dbReference type="ARBA" id="ARBA00022695"/>
    </source>
</evidence>
<keyword evidence="4 6" id="KW-0548">Nucleotidyltransferase</keyword>
<gene>
    <name evidence="7" type="primary">galU</name>
    <name evidence="7" type="ORF">EER00_02530</name>
</gene>
<evidence type="ECO:0000256" key="2">
    <source>
        <dbReference type="ARBA" id="ARBA00012415"/>
    </source>
</evidence>
<evidence type="ECO:0000313" key="7">
    <source>
        <dbReference type="EMBL" id="QHG89757.1"/>
    </source>
</evidence>
<keyword evidence="3 6" id="KW-0808">Transferase</keyword>
<accession>A0A6P1LC46</accession>
<dbReference type="PANTHER" id="PTHR43197">
    <property type="entry name" value="UTP--GLUCOSE-1-PHOSPHATE URIDYLYLTRANSFERASE"/>
    <property type="match status" value="1"/>
</dbReference>
<name>A0A6P1LC46_MALIO</name>
<protein>
    <recommendedName>
        <fullName evidence="2 6">UTP--glucose-1-phosphate uridylyltransferase</fullName>
        <ecNumber evidence="2 6">2.7.7.9</ecNumber>
    </recommendedName>
    <alternativeName>
        <fullName evidence="6">UDP-glucose pyrophosphorylase</fullName>
    </alternativeName>
</protein>
<dbReference type="RefSeq" id="WP_004024899.1">
    <property type="nucleotide sequence ID" value="NZ_AGFP01000019.1"/>
</dbReference>
<dbReference type="Gene3D" id="3.90.550.10">
    <property type="entry name" value="Spore Coat Polysaccharide Biosynthesis Protein SpsA, Chain A"/>
    <property type="match status" value="1"/>
</dbReference>
<dbReference type="OrthoDB" id="9803871at2"/>
<comment type="similarity">
    <text evidence="1 6">Belongs to the UDPGP type 2 family.</text>
</comment>
<dbReference type="PANTHER" id="PTHR43197:SF1">
    <property type="entry name" value="UTP--GLUCOSE-1-PHOSPHATE URIDYLYLTRANSFERASE"/>
    <property type="match status" value="1"/>
</dbReference>
<proteinExistence type="inferred from homology"/>
<dbReference type="KEGG" id="miw:EER00_02530"/>
<dbReference type="EMBL" id="CP033512">
    <property type="protein sequence ID" value="QHG89757.1"/>
    <property type="molecule type" value="Genomic_DNA"/>
</dbReference>
<dbReference type="InterPro" id="IPR005771">
    <property type="entry name" value="GalU_uridylyltTrfase_bac/arc"/>
</dbReference>
<dbReference type="CDD" id="cd02541">
    <property type="entry name" value="UGPase_prokaryotic"/>
    <property type="match status" value="1"/>
</dbReference>
<dbReference type="Proteomes" id="UP000464283">
    <property type="component" value="Chromosome"/>
</dbReference>
<evidence type="ECO:0000256" key="5">
    <source>
        <dbReference type="ARBA" id="ARBA00048128"/>
    </source>
</evidence>
<evidence type="ECO:0000256" key="6">
    <source>
        <dbReference type="RuleBase" id="RU361259"/>
    </source>
</evidence>
<evidence type="ECO:0000256" key="3">
    <source>
        <dbReference type="ARBA" id="ARBA00022679"/>
    </source>
</evidence>
<dbReference type="InterPro" id="IPR029044">
    <property type="entry name" value="Nucleotide-diphossugar_trans"/>
</dbReference>
<dbReference type="EC" id="2.7.7.9" evidence="2 6"/>
<dbReference type="SUPFAM" id="SSF53448">
    <property type="entry name" value="Nucleotide-diphospho-sugar transferases"/>
    <property type="match status" value="1"/>
</dbReference>
<dbReference type="GeneID" id="96867059"/>
<dbReference type="Pfam" id="PF00483">
    <property type="entry name" value="NTP_transferase"/>
    <property type="match status" value="1"/>
</dbReference>
<evidence type="ECO:0000313" key="8">
    <source>
        <dbReference type="Proteomes" id="UP000464283"/>
    </source>
</evidence>
<dbReference type="NCBIfam" id="TIGR01099">
    <property type="entry name" value="galU"/>
    <property type="match status" value="1"/>
</dbReference>
<reference evidence="8" key="1">
    <citation type="submission" date="2018-11" db="EMBL/GenBank/DDBJ databases">
        <title>The first complete genome sequence of Mycoplasma iowae strain 695.</title>
        <authorList>
            <person name="Ghanem M."/>
            <person name="El-Gazzar M."/>
        </authorList>
    </citation>
    <scope>NUCLEOTIDE SEQUENCE [LARGE SCALE GENOMIC DNA]</scope>
    <source>
        <strain evidence="8">695</strain>
    </source>
</reference>
<organism evidence="7 8">
    <name type="scientific">Malacoplasma iowae 695</name>
    <dbReference type="NCBI Taxonomy" id="1048830"/>
    <lineage>
        <taxon>Bacteria</taxon>
        <taxon>Bacillati</taxon>
        <taxon>Mycoplasmatota</taxon>
        <taxon>Mycoplasmoidales</taxon>
        <taxon>Mycoplasmoidaceae</taxon>
        <taxon>Malacoplasma</taxon>
    </lineage>
</organism>
<dbReference type="InterPro" id="IPR005835">
    <property type="entry name" value="NTP_transferase_dom"/>
</dbReference>
<dbReference type="AlphaFoldDB" id="A0A6P1LC46"/>
<comment type="catalytic activity">
    <reaction evidence="5 6">
        <text>alpha-D-glucose 1-phosphate + UTP + H(+) = UDP-alpha-D-glucose + diphosphate</text>
        <dbReference type="Rhea" id="RHEA:19889"/>
        <dbReference type="ChEBI" id="CHEBI:15378"/>
        <dbReference type="ChEBI" id="CHEBI:33019"/>
        <dbReference type="ChEBI" id="CHEBI:46398"/>
        <dbReference type="ChEBI" id="CHEBI:58601"/>
        <dbReference type="ChEBI" id="CHEBI:58885"/>
        <dbReference type="EC" id="2.7.7.9"/>
    </reaction>
</comment>
<sequence length="296" mass="33435">MSSNVKKAIIPAAGMGTRFLPITKSIPKEMLPIVDKPAIHYIIDEAIKSGIEEILVIVSNSKNSIIDYFDTSVELENILLKKSKIKEKQEIENISNMVNLYFLRQKKPLGLGHAISIAKSFVKNEPFAILLGDDIIDKNNGKFALKQCIDEYEKFRCSIVGVQFVNDENISKYGVIDIKDKKDDNAYEIKNIIEKPPLGKNPSNYAVMGRYVLTPSIFNELEKIKPDKSGEIQLTEAIANLLKNEKVIAKLFTGKRYDLGSKFGFLKANINFGLKHNDTKIELNKYMKSMCLNKLK</sequence>
<dbReference type="GO" id="GO:0003983">
    <property type="term" value="F:UTP:glucose-1-phosphate uridylyltransferase activity"/>
    <property type="evidence" value="ECO:0007669"/>
    <property type="project" value="UniProtKB-EC"/>
</dbReference>